<gene>
    <name evidence="1" type="ORF">PsYK624_022820</name>
</gene>
<keyword evidence="1" id="KW-0489">Methyltransferase</keyword>
<dbReference type="InterPro" id="IPR029063">
    <property type="entry name" value="SAM-dependent_MTases_sf"/>
</dbReference>
<name>A0A9P3L9Y3_9APHY</name>
<dbReference type="GO" id="GO:0032259">
    <property type="term" value="P:methylation"/>
    <property type="evidence" value="ECO:0007669"/>
    <property type="project" value="UniProtKB-KW"/>
</dbReference>
<dbReference type="PANTHER" id="PTHR14614:SF130">
    <property type="entry name" value="PROTEIN-LYSINE N-METHYLTRANSFERASE EEF2KMT"/>
    <property type="match status" value="1"/>
</dbReference>
<dbReference type="PANTHER" id="PTHR14614">
    <property type="entry name" value="HEPATOCELLULAR CARCINOMA-ASSOCIATED ANTIGEN"/>
    <property type="match status" value="1"/>
</dbReference>
<sequence length="360" mass="40234">MVQMSLNIELCVLPDPLVDVLRGYATLRPVRDLRYPENCTFRQFHDFLLNHLLLLPFFVAYPPSLQYQQQFWKWALSYLESMPIDEEDNEIDSRLYEHRVSLMCNTGVPSELGSAPPSPSYFTYLWRREGAAAFESATLLESRTTIESGTTGLKTWRASLVLAQYLVGHRDLVRGKRLLELGSGAGLLGIIAAGIQLQHPPECESILLTDANSEVLARCLKNVNLACNKSAAHPRIATARLDWTDSLDPEGVKSVQDLLEKASPDVILGADVVYDPSIISPLVETLRIALENQNRTAFIALTERNQNTLAQFVQTARAALAMEELQITLSDMGTFWGISDLGDSMPDQNVKIFQLSTRRP</sequence>
<dbReference type="AlphaFoldDB" id="A0A9P3L9Y3"/>
<accession>A0A9P3L9Y3</accession>
<dbReference type="InterPro" id="IPR019410">
    <property type="entry name" value="Methyltransf_16"/>
</dbReference>
<organism evidence="1 2">
    <name type="scientific">Phanerochaete sordida</name>
    <dbReference type="NCBI Taxonomy" id="48140"/>
    <lineage>
        <taxon>Eukaryota</taxon>
        <taxon>Fungi</taxon>
        <taxon>Dikarya</taxon>
        <taxon>Basidiomycota</taxon>
        <taxon>Agaricomycotina</taxon>
        <taxon>Agaricomycetes</taxon>
        <taxon>Polyporales</taxon>
        <taxon>Phanerochaetaceae</taxon>
        <taxon>Phanerochaete</taxon>
    </lineage>
</organism>
<dbReference type="Proteomes" id="UP000703269">
    <property type="component" value="Unassembled WGS sequence"/>
</dbReference>
<dbReference type="Pfam" id="PF10294">
    <property type="entry name" value="Methyltransf_16"/>
    <property type="match status" value="1"/>
</dbReference>
<dbReference type="SUPFAM" id="SSF53335">
    <property type="entry name" value="S-adenosyl-L-methionine-dependent methyltransferases"/>
    <property type="match status" value="1"/>
</dbReference>
<dbReference type="GO" id="GO:0008757">
    <property type="term" value="F:S-adenosylmethionine-dependent methyltransferase activity"/>
    <property type="evidence" value="ECO:0007669"/>
    <property type="project" value="UniProtKB-ARBA"/>
</dbReference>
<dbReference type="EMBL" id="BPQB01000003">
    <property type="protein sequence ID" value="GJE86202.1"/>
    <property type="molecule type" value="Genomic_DNA"/>
</dbReference>
<evidence type="ECO:0000313" key="2">
    <source>
        <dbReference type="Proteomes" id="UP000703269"/>
    </source>
</evidence>
<keyword evidence="2" id="KW-1185">Reference proteome</keyword>
<reference evidence="1 2" key="1">
    <citation type="submission" date="2021-08" db="EMBL/GenBank/DDBJ databases">
        <title>Draft Genome Sequence of Phanerochaete sordida strain YK-624.</title>
        <authorList>
            <person name="Mori T."/>
            <person name="Dohra H."/>
            <person name="Suzuki T."/>
            <person name="Kawagishi H."/>
            <person name="Hirai H."/>
        </authorList>
    </citation>
    <scope>NUCLEOTIDE SEQUENCE [LARGE SCALE GENOMIC DNA]</scope>
    <source>
        <strain evidence="1 2">YK-624</strain>
    </source>
</reference>
<dbReference type="OrthoDB" id="194386at2759"/>
<dbReference type="Gene3D" id="3.40.50.150">
    <property type="entry name" value="Vaccinia Virus protein VP39"/>
    <property type="match status" value="1"/>
</dbReference>
<keyword evidence="1" id="KW-0808">Transferase</keyword>
<protein>
    <submittedName>
        <fullName evidence="1">Methyltransferase-domain-containing protein</fullName>
    </submittedName>
</protein>
<comment type="caution">
    <text evidence="1">The sequence shown here is derived from an EMBL/GenBank/DDBJ whole genome shotgun (WGS) entry which is preliminary data.</text>
</comment>
<proteinExistence type="predicted"/>
<evidence type="ECO:0000313" key="1">
    <source>
        <dbReference type="EMBL" id="GJE86202.1"/>
    </source>
</evidence>